<evidence type="ECO:0000313" key="1">
    <source>
        <dbReference type="EMBL" id="EFO25993.2"/>
    </source>
</evidence>
<name>A0A1S0U6X9_LOALO</name>
<sequence length="134" mass="15826">MFISCTRTLHERTLCIRRAYICHGNDIHVTSYIQRCTPITRASQTRQYMHITCTSDALSHADTRQMQVHHVRTRRIHVTCASHSLTLHMCHVEQLDCRKLIAVESNEYEMIASKIEYRRKKYGNIEETFFTNEP</sequence>
<dbReference type="KEGG" id="loa:LOAG_02494"/>
<proteinExistence type="predicted"/>
<protein>
    <submittedName>
        <fullName evidence="1">Uncharacterized protein</fullName>
    </submittedName>
</protein>
<dbReference type="InParanoid" id="A0A1S0U6X9"/>
<dbReference type="CTD" id="9939880"/>
<dbReference type="GeneID" id="9939880"/>
<organism evidence="1">
    <name type="scientific">Loa loa</name>
    <name type="common">Eye worm</name>
    <name type="synonym">Filaria loa</name>
    <dbReference type="NCBI Taxonomy" id="7209"/>
    <lineage>
        <taxon>Eukaryota</taxon>
        <taxon>Metazoa</taxon>
        <taxon>Ecdysozoa</taxon>
        <taxon>Nematoda</taxon>
        <taxon>Chromadorea</taxon>
        <taxon>Rhabditida</taxon>
        <taxon>Spirurina</taxon>
        <taxon>Spiruromorpha</taxon>
        <taxon>Filarioidea</taxon>
        <taxon>Onchocercidae</taxon>
        <taxon>Loa</taxon>
    </lineage>
</organism>
<gene>
    <name evidence="1" type="ORF">LOAG_02494</name>
</gene>
<dbReference type="RefSeq" id="XP_003138080.2">
    <property type="nucleotide sequence ID" value="XM_003138032.2"/>
</dbReference>
<dbReference type="AlphaFoldDB" id="A0A1S0U6X9"/>
<accession>A0A1S0U6X9</accession>
<reference evidence="1" key="1">
    <citation type="submission" date="2012-04" db="EMBL/GenBank/DDBJ databases">
        <title>The Genome Sequence of Loa loa.</title>
        <authorList>
            <consortium name="The Broad Institute Genome Sequencing Platform"/>
            <consortium name="Broad Institute Genome Sequencing Center for Infectious Disease"/>
            <person name="Nutman T.B."/>
            <person name="Fink D.L."/>
            <person name="Russ C."/>
            <person name="Young S."/>
            <person name="Zeng Q."/>
            <person name="Gargeya S."/>
            <person name="Alvarado L."/>
            <person name="Berlin A."/>
            <person name="Chapman S.B."/>
            <person name="Chen Z."/>
            <person name="Freedman E."/>
            <person name="Gellesch M."/>
            <person name="Goldberg J."/>
            <person name="Griggs A."/>
            <person name="Gujja S."/>
            <person name="Heilman E.R."/>
            <person name="Heiman D."/>
            <person name="Howarth C."/>
            <person name="Mehta T."/>
            <person name="Neiman D."/>
            <person name="Pearson M."/>
            <person name="Roberts A."/>
            <person name="Saif S."/>
            <person name="Shea T."/>
            <person name="Shenoy N."/>
            <person name="Sisk P."/>
            <person name="Stolte C."/>
            <person name="Sykes S."/>
            <person name="White J."/>
            <person name="Yandava C."/>
            <person name="Haas B."/>
            <person name="Henn M.R."/>
            <person name="Nusbaum C."/>
            <person name="Birren B."/>
        </authorList>
    </citation>
    <scope>NUCLEOTIDE SEQUENCE [LARGE SCALE GENOMIC DNA]</scope>
</reference>
<dbReference type="EMBL" id="JH712085">
    <property type="protein sequence ID" value="EFO25993.2"/>
    <property type="molecule type" value="Genomic_DNA"/>
</dbReference>